<dbReference type="EMBL" id="ACBZ01000036">
    <property type="protein sequence ID" value="EEG50232.1"/>
    <property type="molecule type" value="Genomic_DNA"/>
</dbReference>
<dbReference type="HOGENOM" id="CLU_051989_7_1_9"/>
<evidence type="ECO:0000256" key="2">
    <source>
        <dbReference type="SAM" id="Phobius"/>
    </source>
</evidence>
<evidence type="ECO:0000313" key="5">
    <source>
        <dbReference type="Proteomes" id="UP000003100"/>
    </source>
</evidence>
<organism evidence="4 5">
    <name type="scientific">Blautia hydrogenotrophica (strain DSM 10507 / JCM 14656 / S5a33)</name>
    <name type="common">Ruminococcus hydrogenotrophicus</name>
    <dbReference type="NCBI Taxonomy" id="476272"/>
    <lineage>
        <taxon>Bacteria</taxon>
        <taxon>Bacillati</taxon>
        <taxon>Bacillota</taxon>
        <taxon>Clostridia</taxon>
        <taxon>Lachnospirales</taxon>
        <taxon>Lachnospiraceae</taxon>
        <taxon>Blautia</taxon>
    </lineage>
</organism>
<feature type="coiled-coil region" evidence="1">
    <location>
        <begin position="56"/>
        <end position="83"/>
    </location>
</feature>
<name>C0CJ25_BLAHS</name>
<reference evidence="4 5" key="1">
    <citation type="submission" date="2009-01" db="EMBL/GenBank/DDBJ databases">
        <authorList>
            <person name="Fulton L."/>
            <person name="Clifton S."/>
            <person name="Fulton B."/>
            <person name="Xu J."/>
            <person name="Minx P."/>
            <person name="Pepin K.H."/>
            <person name="Johnson M."/>
            <person name="Bhonagiri V."/>
            <person name="Nash W.E."/>
            <person name="Mardis E.R."/>
            <person name="Wilson R.K."/>
        </authorList>
    </citation>
    <scope>NUCLEOTIDE SEQUENCE [LARGE SCALE GENOMIC DNA]</scope>
    <source>
        <strain evidence="5">DSM 10507 / JCM 14656 / S5a33</strain>
    </source>
</reference>
<dbReference type="AlphaFoldDB" id="C0CJ25"/>
<sequence>MRQGREKRQNQITRRKLLILAGLLLLAVLVGVTIFFWVRGKGSGASQTKVGLKYLKSLESRDAKAIEDEIKAIKKEEQKEALENGELTIWEQFDDYAIMGDSRTMGFDQYGFLPSERILAHGGATIADIPDYMESLKNLNPANIFLCYGLNDVSIGYWDTPQEYVEALGEAIESIKSELPDATVYVNSIFPAQDPAFEQAEKWREIPDFNEVIKPYCEEKGYPYIDNTEIIQEHTDLYDDDGIHLKEEFYEYWAINMLAEVEIG</sequence>
<comment type="caution">
    <text evidence="4">The sequence shown here is derived from an EMBL/GenBank/DDBJ whole genome shotgun (WGS) entry which is preliminary data.</text>
</comment>
<keyword evidence="5" id="KW-1185">Reference proteome</keyword>
<dbReference type="eggNOG" id="COG2755">
    <property type="taxonomic scope" value="Bacteria"/>
</dbReference>
<reference evidence="4 5" key="2">
    <citation type="submission" date="2009-02" db="EMBL/GenBank/DDBJ databases">
        <title>Draft genome sequence of Blautia hydrogenotrophica DSM 10507 (Ruminococcus hydrogenotrophicus DSM 10507).</title>
        <authorList>
            <person name="Sudarsanam P."/>
            <person name="Ley R."/>
            <person name="Guruge J."/>
            <person name="Turnbaugh P.J."/>
            <person name="Mahowald M."/>
            <person name="Liep D."/>
            <person name="Gordon J."/>
        </authorList>
    </citation>
    <scope>NUCLEOTIDE SEQUENCE [LARGE SCALE GENOMIC DNA]</scope>
    <source>
        <strain evidence="5">DSM 10507 / JCM 14656 / S5a33</strain>
    </source>
</reference>
<dbReference type="SUPFAM" id="SSF52266">
    <property type="entry name" value="SGNH hydrolase"/>
    <property type="match status" value="1"/>
</dbReference>
<proteinExistence type="predicted"/>
<evidence type="ECO:0000259" key="3">
    <source>
        <dbReference type="Pfam" id="PF13472"/>
    </source>
</evidence>
<protein>
    <recommendedName>
        <fullName evidence="3">SGNH hydrolase-type esterase domain-containing protein</fullName>
    </recommendedName>
</protein>
<dbReference type="Gene3D" id="3.40.50.1110">
    <property type="entry name" value="SGNH hydrolase"/>
    <property type="match status" value="1"/>
</dbReference>
<keyword evidence="2" id="KW-0472">Membrane</keyword>
<feature type="domain" description="SGNH hydrolase-type esterase" evidence="3">
    <location>
        <begin position="118"/>
        <end position="251"/>
    </location>
</feature>
<keyword evidence="2" id="KW-1133">Transmembrane helix</keyword>
<dbReference type="Proteomes" id="UP000003100">
    <property type="component" value="Unassembled WGS sequence"/>
</dbReference>
<feature type="transmembrane region" description="Helical" evidence="2">
    <location>
        <begin position="17"/>
        <end position="38"/>
    </location>
</feature>
<dbReference type="Pfam" id="PF13472">
    <property type="entry name" value="Lipase_GDSL_2"/>
    <property type="match status" value="1"/>
</dbReference>
<evidence type="ECO:0000256" key="1">
    <source>
        <dbReference type="SAM" id="Coils"/>
    </source>
</evidence>
<gene>
    <name evidence="4" type="ORF">RUMHYD_00842</name>
</gene>
<dbReference type="PATRIC" id="fig|476272.21.peg.3850"/>
<dbReference type="InterPro" id="IPR013830">
    <property type="entry name" value="SGNH_hydro"/>
</dbReference>
<accession>C0CJ25</accession>
<keyword evidence="2" id="KW-0812">Transmembrane</keyword>
<keyword evidence="1" id="KW-0175">Coiled coil</keyword>
<dbReference type="InterPro" id="IPR036514">
    <property type="entry name" value="SGNH_hydro_sf"/>
</dbReference>
<evidence type="ECO:0000313" key="4">
    <source>
        <dbReference type="EMBL" id="EEG50232.1"/>
    </source>
</evidence>